<keyword evidence="3" id="KW-1185">Reference proteome</keyword>
<proteinExistence type="predicted"/>
<evidence type="ECO:0000256" key="1">
    <source>
        <dbReference type="SAM" id="MobiDB-lite"/>
    </source>
</evidence>
<dbReference type="EMBL" id="CAVLGL010000081">
    <property type="protein sequence ID" value="CAK1587258.1"/>
    <property type="molecule type" value="Genomic_DNA"/>
</dbReference>
<evidence type="ECO:0000313" key="3">
    <source>
        <dbReference type="Proteomes" id="UP001314205"/>
    </source>
</evidence>
<feature type="region of interest" description="Disordered" evidence="1">
    <location>
        <begin position="668"/>
        <end position="712"/>
    </location>
</feature>
<comment type="caution">
    <text evidence="2">The sequence shown here is derived from an EMBL/GenBank/DDBJ whole genome shotgun (WGS) entry which is preliminary data.</text>
</comment>
<protein>
    <submittedName>
        <fullName evidence="2">Uncharacterized protein</fullName>
    </submittedName>
</protein>
<evidence type="ECO:0000313" key="2">
    <source>
        <dbReference type="EMBL" id="CAK1587258.1"/>
    </source>
</evidence>
<sequence length="749" mass="82532">MALDKQKILSELGSVMNQLKSADCGCIGKLFGNTNPHPSSPMQVPSGCKHGCCHSHGHNNCTPYTPCMGAPCPSTNSRHMNQSCMGHCNPAKMYGDTYHYLSENLMQPVVNEVYNDLKTITPANTIMNNEGVNATTASQGQTNMQPQGQTNMQLMQNKDSAKLENTPNTNQSPRMEGQVNGMGPHLVNMMMSGNKMKANDIQGDTGSLTQPVVIDAPQSPHGKVGIMPLPVQTNMHQGGDRQIHTFNQHRENNQGNLGNQVQGANQNKLLSIPNVNANYGVQNMTPNPKHFGQHTQGIAKFNEMFPGVTQNLGGDLGFDPMAIAVQMNPANQKRAAMHTMHRIMNNNNSEVNNNFNPTQTEQQPVVGTGSEATHMLATNLEHSNINPNQVQQSNFAMPLNDQMSTNEQIMQNKDQLNYSYNEGIKSYPQAYATLTSASGGYQQPGQQQQQFQGLPQQYMQQQQIRTNMADPNANNLISNNKEMVNTPMIQMQQSTLNSPPIPEFVPMPNTPQQIVKEPTFPASTTQNQLISHLKQPVSYTYNTLGQPIEMLPAEIYHSKDPGGPQTLSPQDIPSKPKDPKIFSNVKSTVSKTSIIGNRPIGKISSRSQLQNIYNQYKGSQSLTHHNISGYNERASYSEDQFKIPHQRTEGVAPNHQIVEKIGGDSLLDTESNQNSQRKTEQVPGHIGDVPHSNEIQSNGMTEPTLTRKPKARNGLQDMVYTSYPSSAAWSFHGHTRPPLSVGARVKTRF</sequence>
<feature type="compositionally biased region" description="Polar residues" evidence="1">
    <location>
        <begin position="693"/>
        <end position="704"/>
    </location>
</feature>
<gene>
    <name evidence="2" type="ORF">PARMNEM_LOCUS8108</name>
</gene>
<dbReference type="AlphaFoldDB" id="A0AAV1KW60"/>
<reference evidence="2 3" key="1">
    <citation type="submission" date="2023-11" db="EMBL/GenBank/DDBJ databases">
        <authorList>
            <person name="Hedman E."/>
            <person name="Englund M."/>
            <person name="Stromberg M."/>
            <person name="Nyberg Akerstrom W."/>
            <person name="Nylinder S."/>
            <person name="Jareborg N."/>
            <person name="Kallberg Y."/>
            <person name="Kronander E."/>
        </authorList>
    </citation>
    <scope>NUCLEOTIDE SEQUENCE [LARGE SCALE GENOMIC DNA]</scope>
</reference>
<accession>A0AAV1KW60</accession>
<dbReference type="Proteomes" id="UP001314205">
    <property type="component" value="Unassembled WGS sequence"/>
</dbReference>
<feature type="region of interest" description="Disordered" evidence="1">
    <location>
        <begin position="555"/>
        <end position="582"/>
    </location>
</feature>
<name>A0AAV1KW60_9NEOP</name>
<organism evidence="2 3">
    <name type="scientific">Parnassius mnemosyne</name>
    <name type="common">clouded apollo</name>
    <dbReference type="NCBI Taxonomy" id="213953"/>
    <lineage>
        <taxon>Eukaryota</taxon>
        <taxon>Metazoa</taxon>
        <taxon>Ecdysozoa</taxon>
        <taxon>Arthropoda</taxon>
        <taxon>Hexapoda</taxon>
        <taxon>Insecta</taxon>
        <taxon>Pterygota</taxon>
        <taxon>Neoptera</taxon>
        <taxon>Endopterygota</taxon>
        <taxon>Lepidoptera</taxon>
        <taxon>Glossata</taxon>
        <taxon>Ditrysia</taxon>
        <taxon>Papilionoidea</taxon>
        <taxon>Papilionidae</taxon>
        <taxon>Parnassiinae</taxon>
        <taxon>Parnassini</taxon>
        <taxon>Parnassius</taxon>
        <taxon>Driopa</taxon>
    </lineage>
</organism>